<keyword evidence="14" id="KW-1185">Reference proteome</keyword>
<keyword evidence="4 9" id="KW-0378">Hydrolase</keyword>
<protein>
    <recommendedName>
        <fullName evidence="10">Metalloendopeptidase</fullName>
        <ecNumber evidence="10">3.4.24.-</ecNumber>
    </recommendedName>
</protein>
<proteinExistence type="predicted"/>
<evidence type="ECO:0000313" key="14">
    <source>
        <dbReference type="Proteomes" id="UP001303046"/>
    </source>
</evidence>
<evidence type="ECO:0000259" key="12">
    <source>
        <dbReference type="PROSITE" id="PS51864"/>
    </source>
</evidence>
<dbReference type="EC" id="3.4.24.-" evidence="10"/>
<dbReference type="SUPFAM" id="SSF49854">
    <property type="entry name" value="Spermadhesin, CUB domain"/>
    <property type="match status" value="1"/>
</dbReference>
<evidence type="ECO:0000256" key="6">
    <source>
        <dbReference type="ARBA" id="ARBA00023049"/>
    </source>
</evidence>
<sequence>MLRGRACGHCCSAAPPVHAIAPASIDEAVLLLFYRVEVEFQLGTVTHEIGHALGFFHTQSRYDRDSWVYVDLNNVPQNLQYNFAKENAFPNDAFAEDPNQYTVTAINMAYQNSMGQREAPAFSDVRMMNWLYNCSSFCMGVPVPPCRQPGYQDPRNCYSCKCPRAFGGQYCEQLADGSAPNCNGAVVQATSSSWSTLNGVAGDPNSYTPETDTTDCYWHITAPAGRRIQLRLSTPPSNCMQGCPWQGIEVNLGKFDLYGMIMCCQSSQTYTSVSNLVTIRGIVRYNQLTFGLDYRVV</sequence>
<feature type="binding site" evidence="9">
    <location>
        <position position="47"/>
    </location>
    <ligand>
        <name>Zn(2+)</name>
        <dbReference type="ChEBI" id="CHEBI:29105"/>
        <note>catalytic</note>
    </ligand>
</feature>
<dbReference type="SMART" id="SM00042">
    <property type="entry name" value="CUB"/>
    <property type="match status" value="1"/>
</dbReference>
<feature type="active site" evidence="9">
    <location>
        <position position="48"/>
    </location>
</feature>
<dbReference type="PANTHER" id="PTHR10127:SF875">
    <property type="entry name" value="ZINC METALLOPROTEINASE NAS-28"/>
    <property type="match status" value="1"/>
</dbReference>
<evidence type="ECO:0000259" key="11">
    <source>
        <dbReference type="PROSITE" id="PS01180"/>
    </source>
</evidence>
<name>A0ABR1DX02_NECAM</name>
<dbReference type="Proteomes" id="UP001303046">
    <property type="component" value="Unassembled WGS sequence"/>
</dbReference>
<evidence type="ECO:0000256" key="3">
    <source>
        <dbReference type="ARBA" id="ARBA00022723"/>
    </source>
</evidence>
<comment type="caution">
    <text evidence="8">Lacks conserved residue(s) required for the propagation of feature annotation.</text>
</comment>
<keyword evidence="6 9" id="KW-0482">Metalloprotease</keyword>
<dbReference type="EMBL" id="JAVFWL010000005">
    <property type="protein sequence ID" value="KAK6754955.1"/>
    <property type="molecule type" value="Genomic_DNA"/>
</dbReference>
<dbReference type="PRINTS" id="PR00480">
    <property type="entry name" value="ASTACIN"/>
</dbReference>
<feature type="domain" description="CUB" evidence="11">
    <location>
        <begin position="182"/>
        <end position="297"/>
    </location>
</feature>
<comment type="caution">
    <text evidence="13">The sequence shown here is derived from an EMBL/GenBank/DDBJ whole genome shotgun (WGS) entry which is preliminary data.</text>
</comment>
<feature type="domain" description="Peptidase M12A" evidence="12">
    <location>
        <begin position="1"/>
        <end position="135"/>
    </location>
</feature>
<keyword evidence="5 9" id="KW-0862">Zinc</keyword>
<keyword evidence="2 9" id="KW-0645">Protease</keyword>
<dbReference type="Pfam" id="PF01400">
    <property type="entry name" value="Astacin"/>
    <property type="match status" value="1"/>
</dbReference>
<evidence type="ECO:0000256" key="5">
    <source>
        <dbReference type="ARBA" id="ARBA00022833"/>
    </source>
</evidence>
<feature type="binding site" evidence="9">
    <location>
        <position position="57"/>
    </location>
    <ligand>
        <name>Zn(2+)</name>
        <dbReference type="ChEBI" id="CHEBI:29105"/>
        <note>catalytic</note>
    </ligand>
</feature>
<evidence type="ECO:0000256" key="9">
    <source>
        <dbReference type="PROSITE-ProRule" id="PRU01211"/>
    </source>
</evidence>
<evidence type="ECO:0000256" key="4">
    <source>
        <dbReference type="ARBA" id="ARBA00022801"/>
    </source>
</evidence>
<reference evidence="13 14" key="1">
    <citation type="submission" date="2023-08" db="EMBL/GenBank/DDBJ databases">
        <title>A Necator americanus chromosomal reference genome.</title>
        <authorList>
            <person name="Ilik V."/>
            <person name="Petrzelkova K.J."/>
            <person name="Pardy F."/>
            <person name="Fuh T."/>
            <person name="Niatou-Singa F.S."/>
            <person name="Gouil Q."/>
            <person name="Baker L."/>
            <person name="Ritchie M.E."/>
            <person name="Jex A.R."/>
            <person name="Gazzola D."/>
            <person name="Li H."/>
            <person name="Toshio Fujiwara R."/>
            <person name="Zhan B."/>
            <person name="Aroian R.V."/>
            <person name="Pafco B."/>
            <person name="Schwarz E.M."/>
        </authorList>
    </citation>
    <scope>NUCLEOTIDE SEQUENCE [LARGE SCALE GENOMIC DNA]</scope>
    <source>
        <strain evidence="13 14">Aroian</strain>
        <tissue evidence="13">Whole animal</tissue>
    </source>
</reference>
<dbReference type="InterPro" id="IPR035914">
    <property type="entry name" value="Sperma_CUB_dom_sf"/>
</dbReference>
<evidence type="ECO:0000256" key="8">
    <source>
        <dbReference type="PROSITE-ProRule" id="PRU00059"/>
    </source>
</evidence>
<evidence type="ECO:0000256" key="10">
    <source>
        <dbReference type="RuleBase" id="RU361183"/>
    </source>
</evidence>
<keyword evidence="3 9" id="KW-0479">Metal-binding</keyword>
<gene>
    <name evidence="13" type="primary">Necator_chrV.g18537</name>
    <name evidence="13" type="ORF">RB195_013746</name>
</gene>
<keyword evidence="7" id="KW-1015">Disulfide bond</keyword>
<dbReference type="SUPFAM" id="SSF55486">
    <property type="entry name" value="Metalloproteases ('zincins'), catalytic domain"/>
    <property type="match status" value="1"/>
</dbReference>
<comment type="cofactor">
    <cofactor evidence="9 10">
        <name>Zn(2+)</name>
        <dbReference type="ChEBI" id="CHEBI:29105"/>
    </cofactor>
    <text evidence="9 10">Binds 1 zinc ion per subunit.</text>
</comment>
<dbReference type="InterPro" id="IPR024079">
    <property type="entry name" value="MetalloPept_cat_dom_sf"/>
</dbReference>
<feature type="binding site" evidence="9">
    <location>
        <position position="51"/>
    </location>
    <ligand>
        <name>Zn(2+)</name>
        <dbReference type="ChEBI" id="CHEBI:29105"/>
        <note>catalytic</note>
    </ligand>
</feature>
<dbReference type="PROSITE" id="PS51864">
    <property type="entry name" value="ASTACIN"/>
    <property type="match status" value="1"/>
</dbReference>
<organism evidence="13 14">
    <name type="scientific">Necator americanus</name>
    <name type="common">Human hookworm</name>
    <dbReference type="NCBI Taxonomy" id="51031"/>
    <lineage>
        <taxon>Eukaryota</taxon>
        <taxon>Metazoa</taxon>
        <taxon>Ecdysozoa</taxon>
        <taxon>Nematoda</taxon>
        <taxon>Chromadorea</taxon>
        <taxon>Rhabditida</taxon>
        <taxon>Rhabditina</taxon>
        <taxon>Rhabditomorpha</taxon>
        <taxon>Strongyloidea</taxon>
        <taxon>Ancylostomatidae</taxon>
        <taxon>Bunostominae</taxon>
        <taxon>Necator</taxon>
    </lineage>
</organism>
<dbReference type="Gene3D" id="3.40.390.10">
    <property type="entry name" value="Collagenase (Catalytic Domain)"/>
    <property type="match status" value="1"/>
</dbReference>
<dbReference type="InterPro" id="IPR001506">
    <property type="entry name" value="Peptidase_M12A"/>
</dbReference>
<dbReference type="PANTHER" id="PTHR10127">
    <property type="entry name" value="DISCOIDIN, CUB, EGF, LAMININ , AND ZINC METALLOPROTEASE DOMAIN CONTAINING"/>
    <property type="match status" value="1"/>
</dbReference>
<dbReference type="InterPro" id="IPR000859">
    <property type="entry name" value="CUB_dom"/>
</dbReference>
<accession>A0ABR1DX02</accession>
<evidence type="ECO:0000256" key="2">
    <source>
        <dbReference type="ARBA" id="ARBA00022670"/>
    </source>
</evidence>
<dbReference type="Gene3D" id="2.60.120.290">
    <property type="entry name" value="Spermadhesin, CUB domain"/>
    <property type="match status" value="1"/>
</dbReference>
<evidence type="ECO:0000313" key="13">
    <source>
        <dbReference type="EMBL" id="KAK6754955.1"/>
    </source>
</evidence>
<evidence type="ECO:0000256" key="1">
    <source>
        <dbReference type="ARBA" id="ARBA00022536"/>
    </source>
</evidence>
<dbReference type="PROSITE" id="PS01180">
    <property type="entry name" value="CUB"/>
    <property type="match status" value="1"/>
</dbReference>
<evidence type="ECO:0000256" key="7">
    <source>
        <dbReference type="ARBA" id="ARBA00023157"/>
    </source>
</evidence>
<keyword evidence="1" id="KW-0245">EGF-like domain</keyword>